<dbReference type="AlphaFoldDB" id="A0AA86PCF9"/>
<dbReference type="Proteomes" id="UP001642409">
    <property type="component" value="Unassembled WGS sequence"/>
</dbReference>
<sequence>MNITCAIYQFMSNIEAICPLSQQIHQINYVNSTNWNISSSSAINFQVNSPPKVQQYKNSRVFLLSNKSLVSYDYSRVLSLIYENITDFAVSSGDLYVLKHNNMHSVKSGNIISVKLFSNSFHPQLLFGYENYLIIFGQDINGFHFLYYEDFKLTAHIQLTNDVQISKQISNIILFTQNGKQRFLNTTSFKIHSILERRYQDSIRGELLIQQKVFRNEETEKNLQIGFAVSAVLFLAVQFLSSGKFNL</sequence>
<organism evidence="1">
    <name type="scientific">Hexamita inflata</name>
    <dbReference type="NCBI Taxonomy" id="28002"/>
    <lineage>
        <taxon>Eukaryota</taxon>
        <taxon>Metamonada</taxon>
        <taxon>Diplomonadida</taxon>
        <taxon>Hexamitidae</taxon>
        <taxon>Hexamitinae</taxon>
        <taxon>Hexamita</taxon>
    </lineage>
</organism>
<evidence type="ECO:0000313" key="3">
    <source>
        <dbReference type="Proteomes" id="UP001642409"/>
    </source>
</evidence>
<protein>
    <submittedName>
        <fullName evidence="2">Hypothetical_protein</fullName>
    </submittedName>
</protein>
<reference evidence="2 3" key="2">
    <citation type="submission" date="2024-07" db="EMBL/GenBank/DDBJ databases">
        <authorList>
            <person name="Akdeniz Z."/>
        </authorList>
    </citation>
    <scope>NUCLEOTIDE SEQUENCE [LARGE SCALE GENOMIC DNA]</scope>
</reference>
<comment type="caution">
    <text evidence="1">The sequence shown here is derived from an EMBL/GenBank/DDBJ whole genome shotgun (WGS) entry which is preliminary data.</text>
</comment>
<dbReference type="EMBL" id="CATOUU010000634">
    <property type="protein sequence ID" value="CAI9936241.1"/>
    <property type="molecule type" value="Genomic_DNA"/>
</dbReference>
<proteinExistence type="predicted"/>
<accession>A0AA86PCF9</accession>
<evidence type="ECO:0000313" key="1">
    <source>
        <dbReference type="EMBL" id="CAI9936241.1"/>
    </source>
</evidence>
<gene>
    <name evidence="1" type="ORF">HINF_LOCUS23886</name>
    <name evidence="2" type="ORF">HINF_LOCUS57481</name>
</gene>
<dbReference type="EMBL" id="CAXDID020000317">
    <property type="protein sequence ID" value="CAL6076007.1"/>
    <property type="molecule type" value="Genomic_DNA"/>
</dbReference>
<reference evidence="1" key="1">
    <citation type="submission" date="2023-06" db="EMBL/GenBank/DDBJ databases">
        <authorList>
            <person name="Kurt Z."/>
        </authorList>
    </citation>
    <scope>NUCLEOTIDE SEQUENCE</scope>
</reference>
<evidence type="ECO:0000313" key="2">
    <source>
        <dbReference type="EMBL" id="CAL6076007.1"/>
    </source>
</evidence>
<keyword evidence="3" id="KW-1185">Reference proteome</keyword>
<name>A0AA86PCF9_9EUKA</name>